<dbReference type="Proteomes" id="UP000295302">
    <property type="component" value="Unassembled WGS sequence"/>
</dbReference>
<evidence type="ECO:0008006" key="3">
    <source>
        <dbReference type="Google" id="ProtNLM"/>
    </source>
</evidence>
<dbReference type="OrthoDB" id="3541350at2"/>
<dbReference type="EMBL" id="SMKQ01000079">
    <property type="protein sequence ID" value="TDD45426.1"/>
    <property type="molecule type" value="Genomic_DNA"/>
</dbReference>
<dbReference type="AlphaFoldDB" id="A0A4R4YKL6"/>
<proteinExistence type="predicted"/>
<organism evidence="1 2">
    <name type="scientific">Nonomuraea terrae</name>
    <dbReference type="NCBI Taxonomy" id="2530383"/>
    <lineage>
        <taxon>Bacteria</taxon>
        <taxon>Bacillati</taxon>
        <taxon>Actinomycetota</taxon>
        <taxon>Actinomycetes</taxon>
        <taxon>Streptosporangiales</taxon>
        <taxon>Streptosporangiaceae</taxon>
        <taxon>Nonomuraea</taxon>
    </lineage>
</organism>
<sequence>MTEDELRALPVSVPLVEAGRALCMGRTKAHELARKKQFPCRVLRLGGAYVVPKTELLRVLGYDAPTTALDPEPATP</sequence>
<gene>
    <name evidence="1" type="ORF">E1286_24090</name>
</gene>
<comment type="caution">
    <text evidence="1">The sequence shown here is derived from an EMBL/GenBank/DDBJ whole genome shotgun (WGS) entry which is preliminary data.</text>
</comment>
<evidence type="ECO:0000313" key="1">
    <source>
        <dbReference type="EMBL" id="TDD45426.1"/>
    </source>
</evidence>
<name>A0A4R4YKL6_9ACTN</name>
<accession>A0A4R4YKL6</accession>
<evidence type="ECO:0000313" key="2">
    <source>
        <dbReference type="Proteomes" id="UP000295302"/>
    </source>
</evidence>
<keyword evidence="2" id="KW-1185">Reference proteome</keyword>
<protein>
    <recommendedName>
        <fullName evidence="3">DNA-binding protein</fullName>
    </recommendedName>
</protein>
<reference evidence="1 2" key="1">
    <citation type="submission" date="2019-03" db="EMBL/GenBank/DDBJ databases">
        <title>Draft genome sequences of novel Actinobacteria.</title>
        <authorList>
            <person name="Sahin N."/>
            <person name="Ay H."/>
            <person name="Saygin H."/>
        </authorList>
    </citation>
    <scope>NUCLEOTIDE SEQUENCE [LARGE SCALE GENOMIC DNA]</scope>
    <source>
        <strain evidence="1 2">CH32</strain>
    </source>
</reference>